<proteinExistence type="predicted"/>
<protein>
    <submittedName>
        <fullName evidence="1">Uncharacterized protein</fullName>
    </submittedName>
</protein>
<sequence length="78" mass="9211">MDEELHQKVKKKISHDDWLALVTWIDHKANFHGTLLDKTNYQKDKTAQRVPYHLPDPWIPADLNPSFYNKKDSSINPK</sequence>
<dbReference type="EMBL" id="UINC01011928">
    <property type="protein sequence ID" value="SVA52354.1"/>
    <property type="molecule type" value="Genomic_DNA"/>
</dbReference>
<reference evidence="1" key="1">
    <citation type="submission" date="2018-05" db="EMBL/GenBank/DDBJ databases">
        <authorList>
            <person name="Lanie J.A."/>
            <person name="Ng W.-L."/>
            <person name="Kazmierczak K.M."/>
            <person name="Andrzejewski T.M."/>
            <person name="Davidsen T.M."/>
            <person name="Wayne K.J."/>
            <person name="Tettelin H."/>
            <person name="Glass J.I."/>
            <person name="Rusch D."/>
            <person name="Podicherti R."/>
            <person name="Tsui H.-C.T."/>
            <person name="Winkler M.E."/>
        </authorList>
    </citation>
    <scope>NUCLEOTIDE SEQUENCE</scope>
</reference>
<accession>A0A381WIM7</accession>
<evidence type="ECO:0000313" key="1">
    <source>
        <dbReference type="EMBL" id="SVA52354.1"/>
    </source>
</evidence>
<name>A0A381WIM7_9ZZZZ</name>
<dbReference type="AlphaFoldDB" id="A0A381WIM7"/>
<organism evidence="1">
    <name type="scientific">marine metagenome</name>
    <dbReference type="NCBI Taxonomy" id="408172"/>
    <lineage>
        <taxon>unclassified sequences</taxon>
        <taxon>metagenomes</taxon>
        <taxon>ecological metagenomes</taxon>
    </lineage>
</organism>
<gene>
    <name evidence="1" type="ORF">METZ01_LOCUS105208</name>
</gene>